<evidence type="ECO:0000313" key="8">
    <source>
        <dbReference type="EMBL" id="PWK53049.1"/>
    </source>
</evidence>
<dbReference type="RefSeq" id="WP_109763020.1">
    <property type="nucleotide sequence ID" value="NZ_QGGU01000004.1"/>
</dbReference>
<comment type="catalytic activity">
    <reaction evidence="7">
        <text>Na(+)(in) + 2 H(+)(out) = Na(+)(out) + 2 H(+)(in)</text>
        <dbReference type="Rhea" id="RHEA:29251"/>
        <dbReference type="ChEBI" id="CHEBI:15378"/>
        <dbReference type="ChEBI" id="CHEBI:29101"/>
    </reaction>
</comment>
<keyword evidence="6 7" id="KW-0739">Sodium transport</keyword>
<comment type="caution">
    <text evidence="8">The sequence shown here is derived from an EMBL/GenBank/DDBJ whole genome shotgun (WGS) entry which is preliminary data.</text>
</comment>
<comment type="similarity">
    <text evidence="7">Belongs to the NhaA Na(+)/H(+) (TC 2.A.33) antiporter family.</text>
</comment>
<feature type="transmembrane region" description="Helical" evidence="7">
    <location>
        <begin position="156"/>
        <end position="177"/>
    </location>
</feature>
<dbReference type="OrthoDB" id="9808135at2"/>
<feature type="transmembrane region" description="Helical" evidence="7">
    <location>
        <begin position="183"/>
        <end position="199"/>
    </location>
</feature>
<comment type="function">
    <text evidence="7">Na(+)/H(+) antiporter that extrudes sodium in exchange for external protons.</text>
</comment>
<dbReference type="GO" id="GO:0005886">
    <property type="term" value="C:plasma membrane"/>
    <property type="evidence" value="ECO:0007669"/>
    <property type="project" value="UniProtKB-SubCell"/>
</dbReference>
<feature type="transmembrane region" description="Helical" evidence="7">
    <location>
        <begin position="128"/>
        <end position="147"/>
    </location>
</feature>
<dbReference type="NCBIfam" id="NF007111">
    <property type="entry name" value="PRK09560.1"/>
    <property type="match status" value="1"/>
</dbReference>
<evidence type="ECO:0000256" key="6">
    <source>
        <dbReference type="ARBA" id="ARBA00023201"/>
    </source>
</evidence>
<dbReference type="AlphaFoldDB" id="A0A316FWW8"/>
<proteinExistence type="inferred from homology"/>
<sequence length="401" mass="43240">MQNQSLANRLLHNESTPAILLIVFALLAMLLKNSVYAEQYSNFLLLEVEVRADAFSLKKPLLLWVNDGLMAIFFFLIGLELKRELLIGQLSQPKNIVLPIIGAAGGIIVPAAVYLLFNYQNQLSAHGWAIPTATDIAFSLGILALLGTRAPSSLKLFLLTLAIVDDLVGILVIAVFYTSKLSLLSLALASIGLIGMFVLNRLKVKRIAPYVLFGILVWICFLKSGVHATLAGVINALFIPLVRSKDEDFGAISNHRLTSNLHPYVYFLVLPVFAFVNAGVVLENLSLANLSADIPIGIFLGLFVGKPLGVLLFCGMAILLGLSQLPKHSNWMQFSGVAFLCGIGFTMSLFIASLAFSEGGAGEARIDRLAILLGSGCSAIVGVLLLWLASPSEKTENKTET</sequence>
<dbReference type="NCBIfam" id="TIGR00773">
    <property type="entry name" value="NhaA"/>
    <property type="match status" value="1"/>
</dbReference>
<dbReference type="InterPro" id="IPR004670">
    <property type="entry name" value="NhaA"/>
</dbReference>
<evidence type="ECO:0000313" key="9">
    <source>
        <dbReference type="Proteomes" id="UP000245790"/>
    </source>
</evidence>
<evidence type="ECO:0000256" key="1">
    <source>
        <dbReference type="ARBA" id="ARBA00004429"/>
    </source>
</evidence>
<dbReference type="Pfam" id="PF06965">
    <property type="entry name" value="Na_H_antiport_1"/>
    <property type="match status" value="1"/>
</dbReference>
<keyword evidence="7" id="KW-0406">Ion transport</keyword>
<comment type="subcellular location">
    <subcellularLocation>
        <location evidence="1">Cell inner membrane</location>
        <topology evidence="1">Multi-pass membrane protein</topology>
    </subcellularLocation>
    <subcellularLocation>
        <location evidence="7">Cell membrane</location>
        <topology evidence="7">Multi-pass membrane protein</topology>
    </subcellularLocation>
</comment>
<accession>A0A316FWW8</accession>
<dbReference type="NCBIfam" id="NF007112">
    <property type="entry name" value="PRK09561.1"/>
    <property type="match status" value="1"/>
</dbReference>
<feature type="transmembrane region" description="Helical" evidence="7">
    <location>
        <begin position="294"/>
        <end position="322"/>
    </location>
</feature>
<keyword evidence="7" id="KW-0050">Antiport</keyword>
<evidence type="ECO:0000256" key="5">
    <source>
        <dbReference type="ARBA" id="ARBA00023136"/>
    </source>
</evidence>
<dbReference type="HAMAP" id="MF_01844">
    <property type="entry name" value="NhaA"/>
    <property type="match status" value="1"/>
</dbReference>
<reference evidence="8 9" key="1">
    <citation type="submission" date="2018-05" db="EMBL/GenBank/DDBJ databases">
        <title>Genomic Encyclopedia of Type Strains, Phase IV (KMG-IV): sequencing the most valuable type-strain genomes for metagenomic binning, comparative biology and taxonomic classification.</title>
        <authorList>
            <person name="Goeker M."/>
        </authorList>
    </citation>
    <scope>NUCLEOTIDE SEQUENCE [LARGE SCALE GENOMIC DNA]</scope>
    <source>
        <strain evidence="8 9">DSM 25350</strain>
    </source>
</reference>
<evidence type="ECO:0000256" key="4">
    <source>
        <dbReference type="ARBA" id="ARBA00022989"/>
    </source>
</evidence>
<feature type="transmembrane region" description="Helical" evidence="7">
    <location>
        <begin position="211"/>
        <end position="239"/>
    </location>
</feature>
<dbReference type="InterPro" id="IPR023171">
    <property type="entry name" value="Na/H_antiporter_dom_sf"/>
</dbReference>
<keyword evidence="2 7" id="KW-1003">Cell membrane</keyword>
<dbReference type="Proteomes" id="UP000245790">
    <property type="component" value="Unassembled WGS sequence"/>
</dbReference>
<keyword evidence="9" id="KW-1185">Reference proteome</keyword>
<keyword evidence="4 7" id="KW-1133">Transmembrane helix</keyword>
<evidence type="ECO:0000256" key="7">
    <source>
        <dbReference type="HAMAP-Rule" id="MF_01844"/>
    </source>
</evidence>
<keyword evidence="3 7" id="KW-0812">Transmembrane</keyword>
<keyword evidence="7" id="KW-0813">Transport</keyword>
<dbReference type="Gene3D" id="1.20.1530.10">
    <property type="entry name" value="Na+/H+ antiporter like domain"/>
    <property type="match status" value="1"/>
</dbReference>
<dbReference type="EMBL" id="QGGU01000004">
    <property type="protein sequence ID" value="PWK53049.1"/>
    <property type="molecule type" value="Genomic_DNA"/>
</dbReference>
<dbReference type="GO" id="GO:0006885">
    <property type="term" value="P:regulation of pH"/>
    <property type="evidence" value="ECO:0007669"/>
    <property type="project" value="UniProtKB-UniRule"/>
</dbReference>
<evidence type="ECO:0000256" key="3">
    <source>
        <dbReference type="ARBA" id="ARBA00022692"/>
    </source>
</evidence>
<dbReference type="PANTHER" id="PTHR30341">
    <property type="entry name" value="SODIUM ION/PROTON ANTIPORTER NHAA-RELATED"/>
    <property type="match status" value="1"/>
</dbReference>
<feature type="transmembrane region" description="Helical" evidence="7">
    <location>
        <begin position="369"/>
        <end position="389"/>
    </location>
</feature>
<feature type="transmembrane region" description="Helical" evidence="7">
    <location>
        <begin position="264"/>
        <end position="282"/>
    </location>
</feature>
<keyword evidence="7" id="KW-0915">Sodium</keyword>
<name>A0A316FWW8_9GAMM</name>
<keyword evidence="5 7" id="KW-0472">Membrane</keyword>
<feature type="transmembrane region" description="Helical" evidence="7">
    <location>
        <begin position="334"/>
        <end position="357"/>
    </location>
</feature>
<gene>
    <name evidence="7" type="primary">nhaA</name>
    <name evidence="8" type="ORF">C8D97_104267</name>
</gene>
<protein>
    <recommendedName>
        <fullName evidence="7">Na(+)/H(+) antiporter NhaA</fullName>
    </recommendedName>
    <alternativeName>
        <fullName evidence="7">Sodium/proton antiporter NhaA</fullName>
    </alternativeName>
</protein>
<feature type="transmembrane region" description="Helical" evidence="7">
    <location>
        <begin position="61"/>
        <end position="81"/>
    </location>
</feature>
<feature type="transmembrane region" description="Helical" evidence="7">
    <location>
        <begin position="96"/>
        <end position="116"/>
    </location>
</feature>
<dbReference type="GO" id="GO:0015385">
    <property type="term" value="F:sodium:proton antiporter activity"/>
    <property type="evidence" value="ECO:0007669"/>
    <property type="project" value="UniProtKB-UniRule"/>
</dbReference>
<organism evidence="8 9">
    <name type="scientific">Pleionea mediterranea</name>
    <dbReference type="NCBI Taxonomy" id="523701"/>
    <lineage>
        <taxon>Bacteria</taxon>
        <taxon>Pseudomonadati</taxon>
        <taxon>Pseudomonadota</taxon>
        <taxon>Gammaproteobacteria</taxon>
        <taxon>Oceanospirillales</taxon>
        <taxon>Pleioneaceae</taxon>
        <taxon>Pleionea</taxon>
    </lineage>
</organism>
<dbReference type="PANTHER" id="PTHR30341:SF0">
    <property type="entry name" value="NA(+)_H(+) ANTIPORTER NHAA"/>
    <property type="match status" value="1"/>
</dbReference>
<evidence type="ECO:0000256" key="2">
    <source>
        <dbReference type="ARBA" id="ARBA00022475"/>
    </source>
</evidence>